<evidence type="ECO:0000313" key="5">
    <source>
        <dbReference type="Proteomes" id="UP000306324"/>
    </source>
</evidence>
<comment type="caution">
    <text evidence="4">The sequence shown here is derived from an EMBL/GenBank/DDBJ whole genome shotgun (WGS) entry which is preliminary data.</text>
</comment>
<protein>
    <submittedName>
        <fullName evidence="4">Membrane-bound lytic murein transglycosylase D</fullName>
    </submittedName>
</protein>
<comment type="similarity">
    <text evidence="1">Belongs to the transglycosylase Slt family.</text>
</comment>
<dbReference type="PANTHER" id="PTHR37423:SF2">
    <property type="entry name" value="MEMBRANE-BOUND LYTIC MUREIN TRANSGLYCOSYLASE C"/>
    <property type="match status" value="1"/>
</dbReference>
<dbReference type="GO" id="GO:0008933">
    <property type="term" value="F:peptidoglycan lytic transglycosylase activity"/>
    <property type="evidence" value="ECO:0007669"/>
    <property type="project" value="InterPro"/>
</dbReference>
<feature type="chain" id="PRO_5024319934" evidence="2">
    <location>
        <begin position="29"/>
        <end position="306"/>
    </location>
</feature>
<gene>
    <name evidence="4" type="ORF">ACCUM_3525</name>
</gene>
<dbReference type="AlphaFoldDB" id="A0A5S4ENT8"/>
<dbReference type="Pfam" id="PF08238">
    <property type="entry name" value="Sel1"/>
    <property type="match status" value="2"/>
</dbReference>
<reference evidence="4 5" key="1">
    <citation type="submission" date="2019-04" db="EMBL/GenBank/DDBJ databases">
        <title>A novel phosphate-accumulating bacterium identified in bioreactor for phosphate removal from wastewater.</title>
        <authorList>
            <person name="Kotlyarov R.Y."/>
            <person name="Beletsky A.V."/>
            <person name="Kallistova A.Y."/>
            <person name="Dorofeev A.G."/>
            <person name="Nikolaev Y.Y."/>
            <person name="Pimenov N.V."/>
            <person name="Ravin N.V."/>
            <person name="Mardanov A.V."/>
        </authorList>
    </citation>
    <scope>NUCLEOTIDE SEQUENCE [LARGE SCALE GENOMIC DNA]</scope>
    <source>
        <strain evidence="4 5">Bin19</strain>
    </source>
</reference>
<organism evidence="4 5">
    <name type="scientific">Candidatus Accumulibacter phosphatis</name>
    <dbReference type="NCBI Taxonomy" id="327160"/>
    <lineage>
        <taxon>Bacteria</taxon>
        <taxon>Pseudomonadati</taxon>
        <taxon>Pseudomonadota</taxon>
        <taxon>Betaproteobacteria</taxon>
        <taxon>Candidatus Accumulibacter</taxon>
    </lineage>
</organism>
<dbReference type="SMART" id="SM00671">
    <property type="entry name" value="SEL1"/>
    <property type="match status" value="2"/>
</dbReference>
<dbReference type="InterPro" id="IPR006597">
    <property type="entry name" value="Sel1-like"/>
</dbReference>
<dbReference type="PROSITE" id="PS00922">
    <property type="entry name" value="TRANSGLYCOSYLASE"/>
    <property type="match status" value="1"/>
</dbReference>
<dbReference type="Gene3D" id="1.25.40.10">
    <property type="entry name" value="Tetratricopeptide repeat domain"/>
    <property type="match status" value="1"/>
</dbReference>
<dbReference type="SUPFAM" id="SSF53955">
    <property type="entry name" value="Lysozyme-like"/>
    <property type="match status" value="1"/>
</dbReference>
<sequence length="306" mass="33544">MRSVWQCLSLLHRGILVHCGLLSLFVSAAAAAAADVPSEAAAERLLALRKEAQAHEHGEGVPRDYARAVKLYCDGARMGDSEAQFSLGWMYANGRGVDRNDALAAYFFSLAAKQGHLQSQKMQRFVGDPTSDVPDCMRLLPPVDEGTDDMLPRNEAQKMIVGLVHQLAPEYGVSPRLALAVIRTESNFNAGALSSKNAQGLMQLIPDTSARFNVKNPFNPEQNLRGGLAYLRWLLAYFEGDVSLVAAAYNAGEGAVNRYRGVPPYAETRGYVQRIISLFKRDDHPYDARITTPSPELPRIRLSKGA</sequence>
<dbReference type="SUPFAM" id="SSF81901">
    <property type="entry name" value="HCP-like"/>
    <property type="match status" value="1"/>
</dbReference>
<dbReference type="CDD" id="cd00254">
    <property type="entry name" value="LT-like"/>
    <property type="match status" value="1"/>
</dbReference>
<dbReference type="PANTHER" id="PTHR37423">
    <property type="entry name" value="SOLUBLE LYTIC MUREIN TRANSGLYCOSYLASE-RELATED"/>
    <property type="match status" value="1"/>
</dbReference>
<dbReference type="Gene3D" id="1.10.530.10">
    <property type="match status" value="1"/>
</dbReference>
<dbReference type="GO" id="GO:0000270">
    <property type="term" value="P:peptidoglycan metabolic process"/>
    <property type="evidence" value="ECO:0007669"/>
    <property type="project" value="InterPro"/>
</dbReference>
<dbReference type="EMBL" id="SWAD01000032">
    <property type="protein sequence ID" value="TMQ77081.1"/>
    <property type="molecule type" value="Genomic_DNA"/>
</dbReference>
<dbReference type="InterPro" id="IPR011990">
    <property type="entry name" value="TPR-like_helical_dom_sf"/>
</dbReference>
<dbReference type="InterPro" id="IPR023346">
    <property type="entry name" value="Lysozyme-like_dom_sf"/>
</dbReference>
<feature type="domain" description="Transglycosylase SLT" evidence="3">
    <location>
        <begin position="166"/>
        <end position="260"/>
    </location>
</feature>
<dbReference type="InterPro" id="IPR000189">
    <property type="entry name" value="Transglyc_AS"/>
</dbReference>
<dbReference type="RefSeq" id="WP_138677941.1">
    <property type="nucleotide sequence ID" value="NZ_SWAD01000032.1"/>
</dbReference>
<dbReference type="OrthoDB" id="9815002at2"/>
<evidence type="ECO:0000256" key="1">
    <source>
        <dbReference type="ARBA" id="ARBA00007734"/>
    </source>
</evidence>
<dbReference type="GO" id="GO:0016020">
    <property type="term" value="C:membrane"/>
    <property type="evidence" value="ECO:0007669"/>
    <property type="project" value="InterPro"/>
</dbReference>
<dbReference type="InterPro" id="IPR008258">
    <property type="entry name" value="Transglycosylase_SLT_dom_1"/>
</dbReference>
<evidence type="ECO:0000256" key="2">
    <source>
        <dbReference type="SAM" id="SignalP"/>
    </source>
</evidence>
<accession>A0A5S4ENT8</accession>
<evidence type="ECO:0000313" key="4">
    <source>
        <dbReference type="EMBL" id="TMQ77081.1"/>
    </source>
</evidence>
<dbReference type="Pfam" id="PF01464">
    <property type="entry name" value="SLT"/>
    <property type="match status" value="1"/>
</dbReference>
<keyword evidence="5" id="KW-1185">Reference proteome</keyword>
<evidence type="ECO:0000259" key="3">
    <source>
        <dbReference type="Pfam" id="PF01464"/>
    </source>
</evidence>
<keyword evidence="2" id="KW-0732">Signal</keyword>
<feature type="signal peptide" evidence="2">
    <location>
        <begin position="1"/>
        <end position="28"/>
    </location>
</feature>
<dbReference type="Proteomes" id="UP000306324">
    <property type="component" value="Unassembled WGS sequence"/>
</dbReference>
<name>A0A5S4ENT8_9PROT</name>
<proteinExistence type="inferred from homology"/>